<keyword evidence="5" id="KW-0067">ATP-binding</keyword>
<dbReference type="InterPro" id="IPR005522">
    <property type="entry name" value="IPK"/>
</dbReference>
<evidence type="ECO:0000313" key="10">
    <source>
        <dbReference type="EMBL" id="OXA50034.1"/>
    </source>
</evidence>
<organism evidence="10 11">
    <name type="scientific">Folsomia candida</name>
    <name type="common">Springtail</name>
    <dbReference type="NCBI Taxonomy" id="158441"/>
    <lineage>
        <taxon>Eukaryota</taxon>
        <taxon>Metazoa</taxon>
        <taxon>Ecdysozoa</taxon>
        <taxon>Arthropoda</taxon>
        <taxon>Hexapoda</taxon>
        <taxon>Collembola</taxon>
        <taxon>Entomobryomorpha</taxon>
        <taxon>Isotomoidea</taxon>
        <taxon>Isotomidae</taxon>
        <taxon>Proisotominae</taxon>
        <taxon>Folsomia</taxon>
    </lineage>
</organism>
<evidence type="ECO:0000256" key="6">
    <source>
        <dbReference type="ARBA" id="ARBA00036164"/>
    </source>
</evidence>
<dbReference type="Proteomes" id="UP000198287">
    <property type="component" value="Unassembled WGS sequence"/>
</dbReference>
<feature type="region of interest" description="Disordered" evidence="9">
    <location>
        <begin position="101"/>
        <end position="120"/>
    </location>
</feature>
<evidence type="ECO:0000256" key="1">
    <source>
        <dbReference type="ARBA" id="ARBA00007374"/>
    </source>
</evidence>
<dbReference type="OrthoDB" id="5958943at2759"/>
<evidence type="ECO:0000256" key="7">
    <source>
        <dbReference type="ARBA" id="ARBA00036525"/>
    </source>
</evidence>
<dbReference type="Gene3D" id="3.30.470.160">
    <property type="entry name" value="Inositol polyphosphate kinase"/>
    <property type="match status" value="1"/>
</dbReference>
<comment type="catalytic activity">
    <reaction evidence="6">
        <text>1D-myo-inositol 1,4,5-trisphosphate + 2 ATP = 1D-myo-inositol 1,3,4,5,6-pentakisphosphate + 2 ADP + 2 H(+)</text>
        <dbReference type="Rhea" id="RHEA:32359"/>
        <dbReference type="ChEBI" id="CHEBI:15378"/>
        <dbReference type="ChEBI" id="CHEBI:30616"/>
        <dbReference type="ChEBI" id="CHEBI:57733"/>
        <dbReference type="ChEBI" id="CHEBI:203600"/>
        <dbReference type="ChEBI" id="CHEBI:456216"/>
        <dbReference type="EC" id="2.7.1.151"/>
    </reaction>
</comment>
<dbReference type="InterPro" id="IPR038286">
    <property type="entry name" value="IPK_sf"/>
</dbReference>
<keyword evidence="2 8" id="KW-0808">Transferase</keyword>
<evidence type="ECO:0000256" key="4">
    <source>
        <dbReference type="ARBA" id="ARBA00022777"/>
    </source>
</evidence>
<keyword evidence="11" id="KW-1185">Reference proteome</keyword>
<dbReference type="SUPFAM" id="SSF56104">
    <property type="entry name" value="SAICAR synthase-like"/>
    <property type="match status" value="1"/>
</dbReference>
<dbReference type="GO" id="GO:0032958">
    <property type="term" value="P:inositol phosphate biosynthetic process"/>
    <property type="evidence" value="ECO:0007669"/>
    <property type="project" value="InterPro"/>
</dbReference>
<dbReference type="GO" id="GO:0005634">
    <property type="term" value="C:nucleus"/>
    <property type="evidence" value="ECO:0007669"/>
    <property type="project" value="TreeGrafter"/>
</dbReference>
<dbReference type="GO" id="GO:0005524">
    <property type="term" value="F:ATP binding"/>
    <property type="evidence" value="ECO:0007669"/>
    <property type="project" value="UniProtKB-KW"/>
</dbReference>
<dbReference type="STRING" id="158441.A0A226DZ12"/>
<dbReference type="Pfam" id="PF03770">
    <property type="entry name" value="IPK"/>
    <property type="match status" value="1"/>
</dbReference>
<reference evidence="10 11" key="1">
    <citation type="submission" date="2015-12" db="EMBL/GenBank/DDBJ databases">
        <title>The genome of Folsomia candida.</title>
        <authorList>
            <person name="Faddeeva A."/>
            <person name="Derks M.F."/>
            <person name="Anvar Y."/>
            <person name="Smit S."/>
            <person name="Van Straalen N."/>
            <person name="Roelofs D."/>
        </authorList>
    </citation>
    <scope>NUCLEOTIDE SEQUENCE [LARGE SCALE GENOMIC DNA]</scope>
    <source>
        <strain evidence="10 11">VU population</strain>
        <tissue evidence="10">Whole body</tissue>
    </source>
</reference>
<evidence type="ECO:0000313" key="11">
    <source>
        <dbReference type="Proteomes" id="UP000198287"/>
    </source>
</evidence>
<dbReference type="AlphaFoldDB" id="A0A226DZ12"/>
<dbReference type="EMBL" id="LNIX01000009">
    <property type="protein sequence ID" value="OXA50034.1"/>
    <property type="molecule type" value="Genomic_DNA"/>
</dbReference>
<evidence type="ECO:0000256" key="9">
    <source>
        <dbReference type="SAM" id="MobiDB-lite"/>
    </source>
</evidence>
<accession>A0A226DZ12</accession>
<dbReference type="PANTHER" id="PTHR12400:SF51">
    <property type="entry name" value="INOSITOL POLYPHOSPHATE MULTIKINASE"/>
    <property type="match status" value="1"/>
</dbReference>
<evidence type="ECO:0000256" key="3">
    <source>
        <dbReference type="ARBA" id="ARBA00022741"/>
    </source>
</evidence>
<dbReference type="PANTHER" id="PTHR12400">
    <property type="entry name" value="INOSITOL POLYPHOSPHATE KINASE"/>
    <property type="match status" value="1"/>
</dbReference>
<comment type="caution">
    <text evidence="10">The sequence shown here is derived from an EMBL/GenBank/DDBJ whole genome shotgun (WGS) entry which is preliminary data.</text>
</comment>
<protein>
    <recommendedName>
        <fullName evidence="8">Kinase</fullName>
        <ecNumber evidence="8">2.7.-.-</ecNumber>
    </recommendedName>
</protein>
<sequence length="369" mass="41982">MLKIKEINDNENFSLVSNGNIESNNCSHSEKVFEPSGDYEVSTLLERDTEALGHQIAGHSRTGVLKHKLGYVLKPLQKEPLGTREVNFYFKVFGTVPRIEDNDNYATTTPDQDGDQRKRNSNLTLQKYLSKFYGVMRIHSMDEETGNPTWKHYIALEDLVEGFLKPCVVDIKVGAQTWDSLASPKKVAHERSKYIGTKQPIGLSLSGMQYYDLRAKKTSKMEKEFGKTLVVSTFIDTIYEFLNGASDPTIPNYIATKLLPRLKEIQEYFKVQREFCFYSSSLLIGYDAYRFEAQKLLKQNCNWELNDNLGDNTTSSWLRVCMIDFAHVTPMEGTNPGPDTNYQFGLNNLIKIFSELSSSTDIQSSSDSE</sequence>
<dbReference type="GO" id="GO:0005737">
    <property type="term" value="C:cytoplasm"/>
    <property type="evidence" value="ECO:0007669"/>
    <property type="project" value="TreeGrafter"/>
</dbReference>
<keyword evidence="4 8" id="KW-0418">Kinase</keyword>
<gene>
    <name evidence="10" type="ORF">Fcan01_14787</name>
</gene>
<evidence type="ECO:0000256" key="2">
    <source>
        <dbReference type="ARBA" id="ARBA00022679"/>
    </source>
</evidence>
<keyword evidence="3" id="KW-0547">Nucleotide-binding</keyword>
<comment type="similarity">
    <text evidence="1 8">Belongs to the inositol phosphokinase (IPK) family.</text>
</comment>
<dbReference type="GO" id="GO:0008440">
    <property type="term" value="F:inositol-1,4,5-trisphosphate 3-kinase activity"/>
    <property type="evidence" value="ECO:0007669"/>
    <property type="project" value="TreeGrafter"/>
</dbReference>
<evidence type="ECO:0000256" key="5">
    <source>
        <dbReference type="ARBA" id="ARBA00022840"/>
    </source>
</evidence>
<proteinExistence type="inferred from homology"/>
<dbReference type="OMA" id="DCAFAAT"/>
<comment type="catalytic activity">
    <reaction evidence="7">
        <text>1D-myo-inositol 1,3,4,6-tetrakisphosphate + ATP = 1D-myo-inositol 1,3,4,5,6-pentakisphosphate + ADP + H(+)</text>
        <dbReference type="Rhea" id="RHEA:12717"/>
        <dbReference type="ChEBI" id="CHEBI:15378"/>
        <dbReference type="ChEBI" id="CHEBI:30616"/>
        <dbReference type="ChEBI" id="CHEBI:57660"/>
        <dbReference type="ChEBI" id="CHEBI:57733"/>
        <dbReference type="ChEBI" id="CHEBI:456216"/>
        <dbReference type="EC" id="2.7.1.140"/>
    </reaction>
</comment>
<dbReference type="GO" id="GO:0047326">
    <property type="term" value="F:inositol-1,3,4,6-tetrakisphosphate 5-kinase activity"/>
    <property type="evidence" value="ECO:0007669"/>
    <property type="project" value="RHEA"/>
</dbReference>
<dbReference type="EC" id="2.7.-.-" evidence="8"/>
<name>A0A226DZ12_FOLCA</name>
<evidence type="ECO:0000256" key="8">
    <source>
        <dbReference type="RuleBase" id="RU363090"/>
    </source>
</evidence>